<dbReference type="Proteomes" id="UP000253410">
    <property type="component" value="Unassembled WGS sequence"/>
</dbReference>
<keyword evidence="3" id="KW-1185">Reference proteome</keyword>
<feature type="region of interest" description="Disordered" evidence="1">
    <location>
        <begin position="1"/>
        <end position="45"/>
    </location>
</feature>
<proteinExistence type="predicted"/>
<dbReference type="EMBL" id="QFFJ01000002">
    <property type="protein sequence ID" value="RBL90670.1"/>
    <property type="molecule type" value="Genomic_DNA"/>
</dbReference>
<gene>
    <name evidence="2" type="ORF">DF182_29925</name>
</gene>
<dbReference type="Pfam" id="PF14107">
    <property type="entry name" value="DUF4280"/>
    <property type="match status" value="1"/>
</dbReference>
<sequence length="855" mass="94415">MPISANADSILTPLNHHTMPKHPQQKGKKQDPPKGKDKKEEKKPATTGNKYVCDLAEVKCTCGSNPGKLKVTSNPGVYLQDTLKATAKDKTITPNFGSCSSQKNNPCKPALMEWQDLAADVSLGDQAHFLLERSTNQCSAGGGKITITSGKQKSTVQNIEPPAQDLPIVAPLEVKNKEVVWLASNEVYNDVPEADLWYKLEGKTFKKATLTDAIIQQLQADSDNDTIAYHTNDKGVKTTYKKGVSQTADYGNKLASNDEKLHSAYPLYLRNGVFTNAYPTYKLYVYKGENAGDAKKKVEQDIAGNSHGSAALMLETARHTRDNNTDYMKQGGPVPPTGINGQPEYYSLIYTVTSTPRFRVVLDKEDTSGLVIVKAKTRQDVSRAGVSIDPFVSADLEGCLGIRDGKGGYFQALTGGKSAYFTQLNNKLIEKIPELAYIYRVQTGSGKIAEKKFDAKEEALFFVKVDPLPEIKPKEIYEPWQQATQQKRANAAAQPAPAQQPPAQQPPSQQLPAQQHPGQPGSLPPGMQEIQLQKTNRLRPGAVQSILLLILLQLSFSSFTPVWAAPVTGYRLQSTDTANAWMKAIDSGDSTQVLKLLSKGYNPNTVILPDTSVRYSDLGNLPIHIKRYTPFTYIIDYNKNPNNHFFDDSKGENSYERIKQKQGRYALMLIRHGYRPVAEDLELLLLIAPPADQFKAIVQQSRFNIAAAKDNHFAAAALRGNCPAGLLSYLLEQGAGTNGVTDIIRQQYAKNYTISLRQLEILEKYHYKLYQQAGFSLLHYSAYLNDPVAVKKQLAAGTPANQRTTWFYQADDMTDGGKPQKLTALEIVQSNLVVRQYNKAGAVNAQAIIKLLQKK</sequence>
<evidence type="ECO:0008006" key="4">
    <source>
        <dbReference type="Google" id="ProtNLM"/>
    </source>
</evidence>
<feature type="compositionally biased region" description="Basic residues" evidence="1">
    <location>
        <begin position="18"/>
        <end position="27"/>
    </location>
</feature>
<evidence type="ECO:0000313" key="3">
    <source>
        <dbReference type="Proteomes" id="UP000253410"/>
    </source>
</evidence>
<accession>A0A365XWS9</accession>
<organism evidence="2 3">
    <name type="scientific">Chitinophaga flava</name>
    <dbReference type="NCBI Taxonomy" id="2259036"/>
    <lineage>
        <taxon>Bacteria</taxon>
        <taxon>Pseudomonadati</taxon>
        <taxon>Bacteroidota</taxon>
        <taxon>Chitinophagia</taxon>
        <taxon>Chitinophagales</taxon>
        <taxon>Chitinophagaceae</taxon>
        <taxon>Chitinophaga</taxon>
    </lineage>
</organism>
<evidence type="ECO:0000256" key="1">
    <source>
        <dbReference type="SAM" id="MobiDB-lite"/>
    </source>
</evidence>
<dbReference type="InterPro" id="IPR025460">
    <property type="entry name" value="DUF4280"/>
</dbReference>
<dbReference type="AlphaFoldDB" id="A0A365XWS9"/>
<feature type="compositionally biased region" description="Basic and acidic residues" evidence="1">
    <location>
        <begin position="28"/>
        <end position="44"/>
    </location>
</feature>
<feature type="compositionally biased region" description="Low complexity" evidence="1">
    <location>
        <begin position="485"/>
        <end position="497"/>
    </location>
</feature>
<name>A0A365XWS9_9BACT</name>
<comment type="caution">
    <text evidence="2">The sequence shown here is derived from an EMBL/GenBank/DDBJ whole genome shotgun (WGS) entry which is preliminary data.</text>
</comment>
<protein>
    <recommendedName>
        <fullName evidence="4">DUF4280 domain-containing protein</fullName>
    </recommendedName>
</protein>
<feature type="compositionally biased region" description="Low complexity" evidence="1">
    <location>
        <begin position="506"/>
        <end position="517"/>
    </location>
</feature>
<evidence type="ECO:0000313" key="2">
    <source>
        <dbReference type="EMBL" id="RBL90670.1"/>
    </source>
</evidence>
<feature type="region of interest" description="Disordered" evidence="1">
    <location>
        <begin position="482"/>
        <end position="527"/>
    </location>
</feature>
<reference evidence="2 3" key="1">
    <citation type="submission" date="2018-05" db="EMBL/GenBank/DDBJ databases">
        <title>Chitinophaga sp. K3CV102501T nov., isolated from isolated from a monsoon evergreen broad-leaved forest soil.</title>
        <authorList>
            <person name="Lv Y."/>
        </authorList>
    </citation>
    <scope>NUCLEOTIDE SEQUENCE [LARGE SCALE GENOMIC DNA]</scope>
    <source>
        <strain evidence="2 3">GDMCC 1.1325</strain>
    </source>
</reference>
<dbReference type="OrthoDB" id="882303at2"/>